<evidence type="ECO:0000259" key="2">
    <source>
        <dbReference type="PROSITE" id="PS50181"/>
    </source>
</evidence>
<dbReference type="VEuPathDB" id="FungiDB:YALI1_B25017g"/>
<feature type="non-terminal residue" evidence="3">
    <location>
        <position position="1"/>
    </location>
</feature>
<evidence type="ECO:0000256" key="1">
    <source>
        <dbReference type="SAM" id="MobiDB-lite"/>
    </source>
</evidence>
<sequence length="937" mass="105426">SSRKCSVHTSRYWNTVLQSTPFNNNMSTLMWSAEQSAAAAAGSHLQSAAEWPDRVLTNLTRYMSPRDVVTFGSTCKRIRQVSPRDDLWHSRLEAMDLWDDAEAKRKKNDEFHQHEEQELDKEEEEDMTGAGQKKEEDTLVDLLDLSPTKPVTATSTPYMPPADLSNQPNPLTPFDGLESTYGKALETYSSVYRNLAPFYYDMVQSGAFQEPLLFKLYDQPEHQARALVNLKRLSYSLGDNEFEDENRDQLASIAETFENAALREFELGIDEGDFTPDSRVKRYAQVLKQLGATESCVELFVHKRAIDVPHSPAILGDKGINMTALQNHLDLVSKTIAQQMEAIDTVFGLKIDNVSYLFAKIVLEDAVIDTINHVLEAAREQETVYYLDAVPDIYAKLLTITDTLPSSINGHQDKYKGALKRLLISQYEFHVDQFMQLELDSFETYANDLVDSWDKETHDKEIATEHYYLSNVTKEKDKRDFLSSFKDVLMMPINVIGVGSSKDASRSGTPNPNANGSSSKSGTPNPGASRSGTPNPDQSSADGHHVSSPPPELETNLPTTELDAKAAIMHDRLQGINSLFNLELALNITKAGKASLERIKRFHAAGGQLAKDSKEQCERVFVSLIDIHGKRHIGGGFDKVLGRYDSYKPHNLGFLDEKKSKKGKKEELKEESFEEKKKKEMEKKGGLEPLVVFAELVNIGDLIQQMIHVFFEEELAQKKFIDRNDFVSPSVQAKKKFEKQLDEYVARGLNQGIDVLSDQMDFLFVTTQLGSDFNPLPNMEPNMGPTECAKGLVDLLSVHMKILSGSTEKTVLDVFQQELGMRFFASICKHLKRKTISVDGAITVISDLNYYYSFVLGLKQRPLNQPFAALKEVGQMYLIDTKDAKALGKLLSDMNRFKGVFQPEEIYEFAHSRADWVLVKREVEKAMYGLGVDCVIS</sequence>
<dbReference type="InterPro" id="IPR048627">
    <property type="entry name" value="Sec10_HB"/>
</dbReference>
<name>O93954_YARLL</name>
<dbReference type="EMBL" id="AJ007564">
    <property type="protein sequence ID" value="CAA07559.1"/>
    <property type="molecule type" value="Genomic_DNA"/>
</dbReference>
<gene>
    <name evidence="3" type="primary">Sls2</name>
</gene>
<dbReference type="InterPro" id="IPR009976">
    <property type="entry name" value="Sec10-like"/>
</dbReference>
<dbReference type="SUPFAM" id="SSF81383">
    <property type="entry name" value="F-box domain"/>
    <property type="match status" value="1"/>
</dbReference>
<dbReference type="InterPro" id="IPR001810">
    <property type="entry name" value="F-box_dom"/>
</dbReference>
<accession>O93954</accession>
<protein>
    <submittedName>
        <fullName evidence="3">Sls2 protein</fullName>
    </submittedName>
</protein>
<dbReference type="GO" id="GO:0000145">
    <property type="term" value="C:exocyst"/>
    <property type="evidence" value="ECO:0007669"/>
    <property type="project" value="TreeGrafter"/>
</dbReference>
<dbReference type="PANTHER" id="PTHR12100:SF1">
    <property type="entry name" value="RECYCLIN-1"/>
    <property type="match status" value="1"/>
</dbReference>
<dbReference type="AlphaFoldDB" id="O93954"/>
<feature type="region of interest" description="Disordered" evidence="1">
    <location>
        <begin position="499"/>
        <end position="557"/>
    </location>
</feature>
<feature type="domain" description="F-box" evidence="2">
    <location>
        <begin position="45"/>
        <end position="91"/>
    </location>
</feature>
<dbReference type="VEuPathDB" id="FungiDB:YALI0_B19074g"/>
<dbReference type="GO" id="GO:0006887">
    <property type="term" value="P:exocytosis"/>
    <property type="evidence" value="ECO:0007669"/>
    <property type="project" value="TreeGrafter"/>
</dbReference>
<evidence type="ECO:0000313" key="3">
    <source>
        <dbReference type="EMBL" id="CAA07559.1"/>
    </source>
</evidence>
<reference evidence="3" key="1">
    <citation type="journal article" date="1999" name="Mol. Gen. Genet.">
        <title>A mutation in the secretion pathway of the yeast Yarrowia lipolytica that displays synthetic lethality in combination with a mutation affecting the signal recognition particle.</title>
        <authorList>
            <person name="Boisrame A."/>
            <person name="Beckerich J.M."/>
            <person name="Gaillardin C."/>
        </authorList>
    </citation>
    <scope>NUCLEOTIDE SEQUENCE</scope>
    <source>
        <strain evidence="3">W29</strain>
    </source>
</reference>
<proteinExistence type="predicted"/>
<organism evidence="3">
    <name type="scientific">Yarrowia lipolytica</name>
    <name type="common">Candida lipolytica</name>
    <dbReference type="NCBI Taxonomy" id="4952"/>
    <lineage>
        <taxon>Eukaryota</taxon>
        <taxon>Fungi</taxon>
        <taxon>Dikarya</taxon>
        <taxon>Ascomycota</taxon>
        <taxon>Saccharomycotina</taxon>
        <taxon>Dipodascomycetes</taxon>
        <taxon>Dipodascales</taxon>
        <taxon>Dipodascales incertae sedis</taxon>
        <taxon>Yarrowia</taxon>
    </lineage>
</organism>
<feature type="compositionally biased region" description="Acidic residues" evidence="1">
    <location>
        <begin position="117"/>
        <end position="127"/>
    </location>
</feature>
<feature type="compositionally biased region" description="Polar residues" evidence="1">
    <location>
        <begin position="506"/>
        <end position="541"/>
    </location>
</feature>
<dbReference type="GO" id="GO:0006893">
    <property type="term" value="P:Golgi to plasma membrane transport"/>
    <property type="evidence" value="ECO:0007669"/>
    <property type="project" value="TreeGrafter"/>
</dbReference>
<dbReference type="PROSITE" id="PS50181">
    <property type="entry name" value="FBOX"/>
    <property type="match status" value="1"/>
</dbReference>
<feature type="region of interest" description="Disordered" evidence="1">
    <location>
        <begin position="109"/>
        <end position="140"/>
    </location>
</feature>
<dbReference type="InterPro" id="IPR036047">
    <property type="entry name" value="F-box-like_dom_sf"/>
</dbReference>
<dbReference type="PANTHER" id="PTHR12100">
    <property type="entry name" value="SEC10"/>
    <property type="match status" value="1"/>
</dbReference>
<dbReference type="Pfam" id="PF07393">
    <property type="entry name" value="Sec10_HB"/>
    <property type="match status" value="1"/>
</dbReference>